<dbReference type="GO" id="GO:0016787">
    <property type="term" value="F:hydrolase activity"/>
    <property type="evidence" value="ECO:0007669"/>
    <property type="project" value="UniProtKB-KW"/>
</dbReference>
<dbReference type="InterPro" id="IPR050261">
    <property type="entry name" value="FrsA_esterase"/>
</dbReference>
<dbReference type="Pfam" id="PF06500">
    <property type="entry name" value="FrsA-like"/>
    <property type="match status" value="1"/>
</dbReference>
<dbReference type="InterPro" id="IPR010520">
    <property type="entry name" value="FrsA-like"/>
</dbReference>
<dbReference type="InterPro" id="IPR029058">
    <property type="entry name" value="AB_hydrolase_fold"/>
</dbReference>
<name>A0A2A5J0X8_RHOSG</name>
<comment type="caution">
    <text evidence="3">The sequence shown here is derived from an EMBL/GenBank/DDBJ whole genome shotgun (WGS) entry which is preliminary data.</text>
</comment>
<dbReference type="Proteomes" id="UP000230886">
    <property type="component" value="Unassembled WGS sequence"/>
</dbReference>
<gene>
    <name evidence="3" type="ORF">CHR55_30855</name>
</gene>
<evidence type="ECO:0000313" key="3">
    <source>
        <dbReference type="EMBL" id="PCK23173.1"/>
    </source>
</evidence>
<reference evidence="3 4" key="1">
    <citation type="submission" date="2017-07" db="EMBL/GenBank/DDBJ databases">
        <title>Draft sequence of Rhodococcus enclensis 23b-28.</title>
        <authorList>
            <person name="Besaury L."/>
            <person name="Sancelme M."/>
            <person name="Amato P."/>
            <person name="Lallement A."/>
            <person name="Delort A.-M."/>
        </authorList>
    </citation>
    <scope>NUCLEOTIDE SEQUENCE [LARGE SCALE GENOMIC DNA]</scope>
    <source>
        <strain evidence="3 4">23b-28</strain>
    </source>
</reference>
<dbReference type="RefSeq" id="WP_099698815.1">
    <property type="nucleotide sequence ID" value="NZ_JBBCST010000020.1"/>
</dbReference>
<evidence type="ECO:0000313" key="4">
    <source>
        <dbReference type="Proteomes" id="UP000230886"/>
    </source>
</evidence>
<keyword evidence="2 3" id="KW-0378">Hydrolase</keyword>
<dbReference type="AlphaFoldDB" id="A0A2A5J0X8"/>
<dbReference type="Gene3D" id="3.40.50.1820">
    <property type="entry name" value="alpha/beta hydrolase"/>
    <property type="match status" value="1"/>
</dbReference>
<proteinExistence type="inferred from homology"/>
<dbReference type="Gene3D" id="1.20.1440.110">
    <property type="entry name" value="acylaminoacyl peptidase"/>
    <property type="match status" value="1"/>
</dbReference>
<organism evidence="3 4">
    <name type="scientific">Rhodococcus qingshengii</name>
    <dbReference type="NCBI Taxonomy" id="334542"/>
    <lineage>
        <taxon>Bacteria</taxon>
        <taxon>Bacillati</taxon>
        <taxon>Actinomycetota</taxon>
        <taxon>Actinomycetes</taxon>
        <taxon>Mycobacteriales</taxon>
        <taxon>Nocardiaceae</taxon>
        <taxon>Rhodococcus</taxon>
        <taxon>Rhodococcus erythropolis group</taxon>
    </lineage>
</organism>
<dbReference type="PANTHER" id="PTHR22946:SF12">
    <property type="entry name" value="CONIDIAL PIGMENT BIOSYNTHESIS PROTEIN AYG1 (AFU_ORTHOLOGUE AFUA_2G17550)"/>
    <property type="match status" value="1"/>
</dbReference>
<accession>A0A2A5J0X8</accession>
<dbReference type="PANTHER" id="PTHR22946">
    <property type="entry name" value="DIENELACTONE HYDROLASE DOMAIN-CONTAINING PROTEIN-RELATED"/>
    <property type="match status" value="1"/>
</dbReference>
<evidence type="ECO:0000256" key="2">
    <source>
        <dbReference type="ARBA" id="ARBA00022801"/>
    </source>
</evidence>
<dbReference type="EMBL" id="NOVD01000056">
    <property type="protein sequence ID" value="PCK23173.1"/>
    <property type="molecule type" value="Genomic_DNA"/>
</dbReference>
<comment type="similarity">
    <text evidence="1">Belongs to the AB hydrolase superfamily.</text>
</comment>
<sequence>MSNISAEMAPEKEMLNWGRLLMDGIPYADLVGAQVRPDDVSWFDYWMGAAGRYEEAAEHAAATGHRQSAGEFFVLASLCAQYAQYLWFGDDRTLGQARKATLYLQAAQYFEPQAERFDVPIDDVTIPGYVRVPKGEGPWPCAVLIGGLESTKEESYQFEQLLLARGVAIASFDGPGQGEMVAHTPACGDFDRFTSQVVDFLVKDSRLDADKLAVVGRSLGGHYALRSASMDSRFAVCVSWGGYVNFENWEGRAPLSKESWRFVSGSANLDEARVFVENELDARPILEQLRVPTYFLHGALDFVPVSQVEVLKKYAVNADLTVVVEPAGDHCCHNLGPRPRLEMVDWVADQLGSAGLLTVAGEARPAV</sequence>
<evidence type="ECO:0000256" key="1">
    <source>
        <dbReference type="ARBA" id="ARBA00008645"/>
    </source>
</evidence>
<dbReference type="SUPFAM" id="SSF53474">
    <property type="entry name" value="alpha/beta-Hydrolases"/>
    <property type="match status" value="1"/>
</dbReference>
<protein>
    <submittedName>
        <fullName evidence="3">2,6-dihydropseudooxynicotine hydrolase</fullName>
    </submittedName>
</protein>